<dbReference type="GO" id="GO:1990573">
    <property type="term" value="P:potassium ion import across plasma membrane"/>
    <property type="evidence" value="ECO:0007669"/>
    <property type="project" value="TreeGrafter"/>
</dbReference>
<sequence length="1336" mass="148917">MKSDHPVASPLNYIYFVSSFGSTHIYLFKKHHSPEDSRRRRLQMNGNGENSGKSEEKQKLLVVTDEVVEMNRVSSARFQAHTLFLCFAFRCDRFFVAFLKKKTVFPSKFFEKKRLKSNEIGEMSRKPSTYSSPGELNGRFEVEIVEQKVSKTNDDENGEEMVRKLKSGSEPPPPVAQEHVTMVTRKMSATGRFMVTSDTNPGQLVAEIANELDVITPLEAPERSPASRAKGVHFSVGDKDSGSISDETEENRKKDKDHSHENQTTFNMKSWRNMRTIEHPPIIDFYRNSIDTDAVFNRPSMAQLIHGKQHNEEDLGFEELNAQHHHLEDSPVHEKTKSNEYRMEKMNAPPTSSQKSRVKFGWIQGVFVRCLLNIFGVMLYLRVSWVSGQAGVGLGSCIVLLASLVTTITALSTCAICTNGDVKGGGAYFLISRSLGPEFGGSIGIIFSIANAVGAAMYIVGFAESFRDVLIDYNIGTIWDGGLWDVRVIGFVTCVLLMGIVFIGSEFESKMQLGLLVILLGSIANYIFGSFFTPSELAINRGATGYSFDTLQSNFLPHFTDNNTFFSVFSVYFPAATGIMAGANISGDLADPQRAIPLGTLLAILVTTIVYLATVWMTGSTVVAFSNGTEPALFNNSVFIPPDCAPDCPFGLVSYYQVVEMSSFWGPLITAGIFAATLSSALASLVSAPKVFQAVCKDRLFPRIDYFAKTYGKNEEPKRAYVLGFFLALGIVAIGDLNVIAPIISNFFLGSYALINYACFDQSFADSPGFRPGFTYYNMWISLIGAILCVFVMFIIDWFSALVTFFCFGAIFMYLLHRKPDVNWGSSTQAHSYKNALSAMIKLSTTEEHVKNYRPQVLVLSGNPASRSCLVDFANNITKGSSLLVCGQVVPYDPSDRVHTVIRKLDDVVSIWMRKRHLKAFYRAVANSSFRKGAQSLIQLTGIAKMKPNIVLVGFKSNWYMGGPTEQNLNEMNEYFGTIQDVFDWNMAVCVLRNGGVGLDFSEAMRNLNLVEPSSKINVPNMENQEKVEKSPKINGNPSPETVHLIEKDETARTEKSADDASSSISINETYGSEENPDDDDHDHDDDDDDVGDSGADDDDERPNKDDDVELGVMDHQDTEKRHFSLRRRGSRRHTVEQKALLSSIQRFQRKIKKGVIDVWWLYDDGGLTLLIPHLLSIPKSYLEGARLRIFTISTSSRTMEQEQRGMAALLSKFRIDYSDVYVIADIGKKPRAETMATWQSVIEPFTAPDGSCPTGMTTTSELSAQRDKTYRQLRAGELLQEHSIKADLIVMTLPVPRKGMVSSSLYLSWLEVMTRNLPPILLVRGNQQSVLTFYS</sequence>
<feature type="transmembrane region" description="Helical" evidence="6">
    <location>
        <begin position="783"/>
        <end position="816"/>
    </location>
</feature>
<evidence type="ECO:0000256" key="5">
    <source>
        <dbReference type="SAM" id="MobiDB-lite"/>
    </source>
</evidence>
<dbReference type="GO" id="GO:0055078">
    <property type="term" value="P:sodium ion homeostasis"/>
    <property type="evidence" value="ECO:0007669"/>
    <property type="project" value="TreeGrafter"/>
</dbReference>
<feature type="domain" description="Amino acid permease/ SLC12A" evidence="7">
    <location>
        <begin position="365"/>
        <end position="858"/>
    </location>
</feature>
<keyword evidence="2 6" id="KW-0812">Transmembrane</keyword>
<evidence type="ECO:0000313" key="10">
    <source>
        <dbReference type="Proteomes" id="UP000230233"/>
    </source>
</evidence>
<dbReference type="InterPro" id="IPR018491">
    <property type="entry name" value="SLC12_C"/>
</dbReference>
<dbReference type="GO" id="GO:0006884">
    <property type="term" value="P:cell volume homeostasis"/>
    <property type="evidence" value="ECO:0007669"/>
    <property type="project" value="TreeGrafter"/>
</dbReference>
<dbReference type="GO" id="GO:0008511">
    <property type="term" value="F:sodium:potassium:chloride symporter activity"/>
    <property type="evidence" value="ECO:0007669"/>
    <property type="project" value="TreeGrafter"/>
</dbReference>
<gene>
    <name evidence="9" type="primary">Cni-nkcc-1</name>
    <name evidence="9" type="synonym">Cnig_chr_IV.g12628</name>
    <name evidence="9" type="ORF">B9Z55_012628</name>
</gene>
<feature type="region of interest" description="Disordered" evidence="5">
    <location>
        <begin position="219"/>
        <end position="265"/>
    </location>
</feature>
<feature type="transmembrane region" description="Helical" evidence="6">
    <location>
        <begin position="439"/>
        <end position="463"/>
    </location>
</feature>
<evidence type="ECO:0000256" key="3">
    <source>
        <dbReference type="ARBA" id="ARBA00022989"/>
    </source>
</evidence>
<name>A0A2G5TY96_9PELO</name>
<dbReference type="Pfam" id="PF03522">
    <property type="entry name" value="SLC12"/>
    <property type="match status" value="1"/>
</dbReference>
<dbReference type="Proteomes" id="UP000230233">
    <property type="component" value="Chromosome IV"/>
</dbReference>
<dbReference type="GO" id="GO:0055075">
    <property type="term" value="P:potassium ion homeostasis"/>
    <property type="evidence" value="ECO:0007669"/>
    <property type="project" value="TreeGrafter"/>
</dbReference>
<dbReference type="InterPro" id="IPR004842">
    <property type="entry name" value="SLC12A_fam"/>
</dbReference>
<feature type="transmembrane region" description="Helical" evidence="6">
    <location>
        <begin position="664"/>
        <end position="688"/>
    </location>
</feature>
<dbReference type="Gene3D" id="1.20.1740.10">
    <property type="entry name" value="Amino acid/polyamine transporter I"/>
    <property type="match status" value="1"/>
</dbReference>
<feature type="region of interest" description="Disordered" evidence="5">
    <location>
        <begin position="1016"/>
        <end position="1131"/>
    </location>
</feature>
<keyword evidence="3 6" id="KW-1133">Transmembrane helix</keyword>
<reference evidence="10" key="1">
    <citation type="submission" date="2017-10" db="EMBL/GenBank/DDBJ databases">
        <title>Rapid genome shrinkage in a self-fertile nematode reveals novel sperm competition proteins.</title>
        <authorList>
            <person name="Yin D."/>
            <person name="Schwarz E.M."/>
            <person name="Thomas C.G."/>
            <person name="Felde R.L."/>
            <person name="Korf I.F."/>
            <person name="Cutter A.D."/>
            <person name="Schartner C.M."/>
            <person name="Ralston E.J."/>
            <person name="Meyer B.J."/>
            <person name="Haag E.S."/>
        </authorList>
    </citation>
    <scope>NUCLEOTIDE SEQUENCE [LARGE SCALE GENOMIC DNA]</scope>
    <source>
        <strain evidence="10">JU1422</strain>
    </source>
</reference>
<dbReference type="NCBIfam" id="TIGR00930">
    <property type="entry name" value="2a30"/>
    <property type="match status" value="1"/>
</dbReference>
<feature type="transmembrane region" description="Helical" evidence="6">
    <location>
        <begin position="360"/>
        <end position="381"/>
    </location>
</feature>
<dbReference type="GO" id="GO:0055064">
    <property type="term" value="P:chloride ion homeostasis"/>
    <property type="evidence" value="ECO:0007669"/>
    <property type="project" value="TreeGrafter"/>
</dbReference>
<evidence type="ECO:0000256" key="6">
    <source>
        <dbReference type="SAM" id="Phobius"/>
    </source>
</evidence>
<dbReference type="EMBL" id="PDUG01000004">
    <property type="protein sequence ID" value="PIC32213.1"/>
    <property type="molecule type" value="Genomic_DNA"/>
</dbReference>
<feature type="transmembrane region" description="Helical" evidence="6">
    <location>
        <begin position="393"/>
        <end position="418"/>
    </location>
</feature>
<evidence type="ECO:0000256" key="4">
    <source>
        <dbReference type="ARBA" id="ARBA00023136"/>
    </source>
</evidence>
<feature type="compositionally biased region" description="Basic and acidic residues" evidence="5">
    <location>
        <begin position="1044"/>
        <end position="1059"/>
    </location>
</feature>
<dbReference type="Pfam" id="PF00324">
    <property type="entry name" value="AA_permease"/>
    <property type="match status" value="1"/>
</dbReference>
<dbReference type="PANTHER" id="PTHR11827">
    <property type="entry name" value="SOLUTE CARRIER FAMILY 12, CATION COTRANSPORTERS"/>
    <property type="match status" value="1"/>
</dbReference>
<feature type="transmembrane region" description="Helical" evidence="6">
    <location>
        <begin position="720"/>
        <end position="744"/>
    </location>
</feature>
<dbReference type="InterPro" id="IPR004841">
    <property type="entry name" value="AA-permease/SLC12A_dom"/>
</dbReference>
<feature type="compositionally biased region" description="Acidic residues" evidence="5">
    <location>
        <begin position="1075"/>
        <end position="1101"/>
    </location>
</feature>
<feature type="transmembrane region" description="Helical" evidence="6">
    <location>
        <begin position="515"/>
        <end position="532"/>
    </location>
</feature>
<keyword evidence="10" id="KW-1185">Reference proteome</keyword>
<evidence type="ECO:0000256" key="1">
    <source>
        <dbReference type="ARBA" id="ARBA00004141"/>
    </source>
</evidence>
<feature type="transmembrane region" description="Helical" evidence="6">
    <location>
        <begin position="12"/>
        <end position="29"/>
    </location>
</feature>
<protein>
    <submittedName>
        <fullName evidence="9">Uncharacterized protein</fullName>
    </submittedName>
</protein>
<comment type="caution">
    <text evidence="9">The sequence shown here is derived from an EMBL/GenBank/DDBJ whole genome shotgun (WGS) entry which is preliminary data.</text>
</comment>
<feature type="transmembrane region" description="Helical" evidence="6">
    <location>
        <begin position="595"/>
        <end position="617"/>
    </location>
</feature>
<evidence type="ECO:0000259" key="8">
    <source>
        <dbReference type="Pfam" id="PF03522"/>
    </source>
</evidence>
<feature type="compositionally biased region" description="Basic and acidic residues" evidence="5">
    <location>
        <begin position="250"/>
        <end position="261"/>
    </location>
</feature>
<evidence type="ECO:0000259" key="7">
    <source>
        <dbReference type="Pfam" id="PF00324"/>
    </source>
</evidence>
<proteinExistence type="predicted"/>
<feature type="transmembrane region" description="Helical" evidence="6">
    <location>
        <begin position="564"/>
        <end position="583"/>
    </location>
</feature>
<feature type="compositionally biased region" description="Basic and acidic residues" evidence="5">
    <location>
        <begin position="1113"/>
        <end position="1123"/>
    </location>
</feature>
<evidence type="ECO:0000256" key="2">
    <source>
        <dbReference type="ARBA" id="ARBA00022692"/>
    </source>
</evidence>
<feature type="transmembrane region" description="Helical" evidence="6">
    <location>
        <begin position="483"/>
        <end position="503"/>
    </location>
</feature>
<dbReference type="PANTHER" id="PTHR11827:SF103">
    <property type="entry name" value="SODIUM CHLORIDE COTRANSPORTER 69, ISOFORM E"/>
    <property type="match status" value="1"/>
</dbReference>
<feature type="region of interest" description="Disordered" evidence="5">
    <location>
        <begin position="36"/>
        <end position="57"/>
    </location>
</feature>
<accession>A0A2G5TY96</accession>
<dbReference type="GO" id="GO:0016020">
    <property type="term" value="C:membrane"/>
    <property type="evidence" value="ECO:0007669"/>
    <property type="project" value="UniProtKB-SubCell"/>
</dbReference>
<comment type="subcellular location">
    <subcellularLocation>
        <location evidence="1">Membrane</location>
        <topology evidence="1">Multi-pass membrane protein</topology>
    </subcellularLocation>
</comment>
<evidence type="ECO:0000313" key="9">
    <source>
        <dbReference type="EMBL" id="PIC32213.1"/>
    </source>
</evidence>
<organism evidence="9 10">
    <name type="scientific">Caenorhabditis nigoni</name>
    <dbReference type="NCBI Taxonomy" id="1611254"/>
    <lineage>
        <taxon>Eukaryota</taxon>
        <taxon>Metazoa</taxon>
        <taxon>Ecdysozoa</taxon>
        <taxon>Nematoda</taxon>
        <taxon>Chromadorea</taxon>
        <taxon>Rhabditida</taxon>
        <taxon>Rhabditina</taxon>
        <taxon>Rhabditomorpha</taxon>
        <taxon>Rhabditoidea</taxon>
        <taxon>Rhabditidae</taxon>
        <taxon>Peloderinae</taxon>
        <taxon>Caenorhabditis</taxon>
    </lineage>
</organism>
<keyword evidence="4 6" id="KW-0472">Membrane</keyword>
<feature type="domain" description="SLC12A transporter C-terminal" evidence="8">
    <location>
        <begin position="867"/>
        <end position="1336"/>
    </location>
</feature>
<dbReference type="STRING" id="1611254.A0A2G5TY96"/>
<dbReference type="OrthoDB" id="2020542at2759"/>
<dbReference type="FunFam" id="1.20.1740.10:FF:000022">
    <property type="entry name" value="Bumetanide-sensitive na-k-cl cotransport protein"/>
    <property type="match status" value="1"/>
</dbReference>